<evidence type="ECO:0000313" key="11">
    <source>
        <dbReference type="EMBL" id="GMG81682.1"/>
    </source>
</evidence>
<evidence type="ECO:0000256" key="3">
    <source>
        <dbReference type="ARBA" id="ARBA00022679"/>
    </source>
</evidence>
<keyword evidence="7 8" id="KW-0511">Multifunctional enzyme</keyword>
<evidence type="ECO:0000256" key="5">
    <source>
        <dbReference type="ARBA" id="ARBA00023098"/>
    </source>
</evidence>
<evidence type="ECO:0000259" key="9">
    <source>
        <dbReference type="Pfam" id="PF08541"/>
    </source>
</evidence>
<dbReference type="Proteomes" id="UP001239909">
    <property type="component" value="Unassembled WGS sequence"/>
</dbReference>
<accession>A0ABQ6LJ38</accession>
<dbReference type="RefSeq" id="WP_285670398.1">
    <property type="nucleotide sequence ID" value="NZ_BSYI01000005.1"/>
</dbReference>
<comment type="pathway">
    <text evidence="8">Lipid metabolism; fatty acid biosynthesis.</text>
</comment>
<comment type="catalytic activity">
    <reaction evidence="8">
        <text>malonyl-[ACP] + acetyl-CoA + H(+) = 3-oxobutanoyl-[ACP] + CO2 + CoA</text>
        <dbReference type="Rhea" id="RHEA:12080"/>
        <dbReference type="Rhea" id="RHEA-COMP:9623"/>
        <dbReference type="Rhea" id="RHEA-COMP:9625"/>
        <dbReference type="ChEBI" id="CHEBI:15378"/>
        <dbReference type="ChEBI" id="CHEBI:16526"/>
        <dbReference type="ChEBI" id="CHEBI:57287"/>
        <dbReference type="ChEBI" id="CHEBI:57288"/>
        <dbReference type="ChEBI" id="CHEBI:78449"/>
        <dbReference type="ChEBI" id="CHEBI:78450"/>
        <dbReference type="EC" id="2.3.1.180"/>
    </reaction>
</comment>
<dbReference type="InterPro" id="IPR016039">
    <property type="entry name" value="Thiolase-like"/>
</dbReference>
<evidence type="ECO:0000313" key="12">
    <source>
        <dbReference type="Proteomes" id="UP001239909"/>
    </source>
</evidence>
<protein>
    <recommendedName>
        <fullName evidence="8">Beta-ketoacyl-[acyl-carrier-protein] synthase III</fullName>
        <shortName evidence="8">Beta-ketoacyl-ACP synthase III</shortName>
        <shortName evidence="8">KAS III</shortName>
        <ecNumber evidence="8">2.3.1.180</ecNumber>
    </recommendedName>
    <alternativeName>
        <fullName evidence="8">3-oxoacyl-[acyl-carrier-protein] synthase 3</fullName>
    </alternativeName>
    <alternativeName>
        <fullName evidence="8">3-oxoacyl-[acyl-carrier-protein] synthase III</fullName>
    </alternativeName>
</protein>
<feature type="domain" description="Beta-ketoacyl-[acyl-carrier-protein] synthase III N-terminal" evidence="10">
    <location>
        <begin position="109"/>
        <end position="192"/>
    </location>
</feature>
<sequence>MGQVRARAIGCGHYLPERVVTNEELARRIDTSDEWIRTRTGIRRRHIAAEGEKTSDLAIAAARAALANAGLTASSLDALVVATATPDQTFPSTATRVQYGIGMPNGFAFDIQAVCAGFIYALANANGLILSGQAKRVMVIGAETFSRILDWDDRSTCVLFGDGAGAVILEAAEGTGTAADRAVLATCLHSDGAHNRILYVSGGPSTTGLAGHLRMEGKEVFRHAVVKLAEVAEEVMAKAGVEGGELDWMVPHQANLRIIESTAKKAGLPMSKVVVTVQDHGNTSAASIPLALSTAVADGRIKPGHLLLMEGIGGGLAWGSALLRW</sequence>
<keyword evidence="8" id="KW-0012">Acyltransferase</keyword>
<keyword evidence="8" id="KW-0963">Cytoplasm</keyword>
<comment type="function">
    <text evidence="8">Catalyzes the condensation reaction of fatty acid synthesis by the addition to an acyl acceptor of two carbons from malonyl-ACP. Catalyzes the first condensation reaction which initiates fatty acid synthesis and may therefore play a role in governing the total rate of fatty acid production. Possesses both acetoacetyl-ACP synthase and acetyl transacylase activities. Its substrate specificity determines the biosynthesis of branched-chain and/or straight-chain of fatty acids.</text>
</comment>
<evidence type="ECO:0000256" key="4">
    <source>
        <dbReference type="ARBA" id="ARBA00022832"/>
    </source>
</evidence>
<evidence type="ECO:0000259" key="10">
    <source>
        <dbReference type="Pfam" id="PF08545"/>
    </source>
</evidence>
<dbReference type="Pfam" id="PF08541">
    <property type="entry name" value="ACP_syn_III_C"/>
    <property type="match status" value="1"/>
</dbReference>
<dbReference type="NCBIfam" id="NF006829">
    <property type="entry name" value="PRK09352.1"/>
    <property type="match status" value="1"/>
</dbReference>
<dbReference type="HAMAP" id="MF_01815">
    <property type="entry name" value="FabH"/>
    <property type="match status" value="1"/>
</dbReference>
<proteinExistence type="inferred from homology"/>
<name>A0ABQ6LJ38_9RHOB</name>
<keyword evidence="5 8" id="KW-0443">Lipid metabolism</keyword>
<comment type="subcellular location">
    <subcellularLocation>
        <location evidence="8">Cytoplasm</location>
    </subcellularLocation>
</comment>
<reference evidence="11 12" key="1">
    <citation type="submission" date="2023-04" db="EMBL/GenBank/DDBJ databases">
        <title>Marinoamorphus aggregata gen. nov., sp. Nov., isolate from tissue of brittle star Ophioplocus japonicus.</title>
        <authorList>
            <person name="Kawano K."/>
            <person name="Sawayama S."/>
            <person name="Nakagawa S."/>
        </authorList>
    </citation>
    <scope>NUCLEOTIDE SEQUENCE [LARGE SCALE GENOMIC DNA]</scope>
    <source>
        <strain evidence="11 12">NKW23</strain>
    </source>
</reference>
<feature type="active site" evidence="8">
    <location>
        <position position="252"/>
    </location>
</feature>
<comment type="caution">
    <text evidence="11">The sequence shown here is derived from an EMBL/GenBank/DDBJ whole genome shotgun (WGS) entry which is preliminary data.</text>
</comment>
<dbReference type="CDD" id="cd00830">
    <property type="entry name" value="KAS_III"/>
    <property type="match status" value="1"/>
</dbReference>
<dbReference type="InterPro" id="IPR013747">
    <property type="entry name" value="ACP_syn_III_C"/>
</dbReference>
<keyword evidence="12" id="KW-1185">Reference proteome</keyword>
<gene>
    <name evidence="8" type="primary">fabH</name>
    <name evidence="11" type="ORF">LNKW23_08950</name>
</gene>
<comment type="similarity">
    <text evidence="1 8">Belongs to the thiolase-like superfamily. FabH family.</text>
</comment>
<keyword evidence="2 8" id="KW-0444">Lipid biosynthesis</keyword>
<dbReference type="InterPro" id="IPR004655">
    <property type="entry name" value="FabH"/>
</dbReference>
<evidence type="ECO:0000256" key="6">
    <source>
        <dbReference type="ARBA" id="ARBA00023160"/>
    </source>
</evidence>
<dbReference type="EC" id="2.3.1.180" evidence="8"/>
<feature type="domain" description="Beta-ketoacyl-[acyl-carrier-protein] synthase III C-terminal" evidence="9">
    <location>
        <begin position="236"/>
        <end position="325"/>
    </location>
</feature>
<dbReference type="Pfam" id="PF08545">
    <property type="entry name" value="ACP_syn_III"/>
    <property type="match status" value="1"/>
</dbReference>
<dbReference type="Gene3D" id="3.40.47.10">
    <property type="match status" value="1"/>
</dbReference>
<evidence type="ECO:0000256" key="8">
    <source>
        <dbReference type="HAMAP-Rule" id="MF_01815"/>
    </source>
</evidence>
<comment type="domain">
    <text evidence="8">The last Arg residue of the ACP-binding site is essential for the weak association between ACP/AcpP and FabH.</text>
</comment>
<keyword evidence="6 8" id="KW-0275">Fatty acid biosynthesis</keyword>
<keyword evidence="3 8" id="KW-0808">Transferase</keyword>
<dbReference type="InterPro" id="IPR013751">
    <property type="entry name" value="ACP_syn_III_N"/>
</dbReference>
<feature type="active site" evidence="8">
    <location>
        <position position="282"/>
    </location>
</feature>
<dbReference type="EMBL" id="BSYI01000005">
    <property type="protein sequence ID" value="GMG81682.1"/>
    <property type="molecule type" value="Genomic_DNA"/>
</dbReference>
<feature type="active site" evidence="8">
    <location>
        <position position="115"/>
    </location>
</feature>
<dbReference type="SUPFAM" id="SSF53901">
    <property type="entry name" value="Thiolase-like"/>
    <property type="match status" value="1"/>
</dbReference>
<organism evidence="11 12">
    <name type="scientific">Paralimibaculum aggregatum</name>
    <dbReference type="NCBI Taxonomy" id="3036245"/>
    <lineage>
        <taxon>Bacteria</taxon>
        <taxon>Pseudomonadati</taxon>
        <taxon>Pseudomonadota</taxon>
        <taxon>Alphaproteobacteria</taxon>
        <taxon>Rhodobacterales</taxon>
        <taxon>Paracoccaceae</taxon>
        <taxon>Paralimibaculum</taxon>
    </lineage>
</organism>
<dbReference type="PANTHER" id="PTHR43091">
    <property type="entry name" value="3-OXOACYL-[ACYL-CARRIER-PROTEIN] SYNTHASE"/>
    <property type="match status" value="1"/>
</dbReference>
<evidence type="ECO:0000256" key="2">
    <source>
        <dbReference type="ARBA" id="ARBA00022516"/>
    </source>
</evidence>
<comment type="subunit">
    <text evidence="8">Homodimer.</text>
</comment>
<dbReference type="NCBIfam" id="TIGR00747">
    <property type="entry name" value="fabH"/>
    <property type="match status" value="1"/>
</dbReference>
<evidence type="ECO:0000256" key="7">
    <source>
        <dbReference type="ARBA" id="ARBA00023268"/>
    </source>
</evidence>
<evidence type="ECO:0000256" key="1">
    <source>
        <dbReference type="ARBA" id="ARBA00008642"/>
    </source>
</evidence>
<feature type="region of interest" description="ACP-binding" evidence="8">
    <location>
        <begin position="253"/>
        <end position="257"/>
    </location>
</feature>
<keyword evidence="4 8" id="KW-0276">Fatty acid metabolism</keyword>
<dbReference type="PANTHER" id="PTHR43091:SF1">
    <property type="entry name" value="BETA-KETOACYL-[ACYL-CARRIER-PROTEIN] SYNTHASE III, CHLOROPLASTIC"/>
    <property type="match status" value="1"/>
</dbReference>